<evidence type="ECO:0000256" key="1">
    <source>
        <dbReference type="RuleBase" id="RU365079"/>
    </source>
</evidence>
<dbReference type="Gene3D" id="3.40.50.1000">
    <property type="entry name" value="HAD superfamily/HAD-like"/>
    <property type="match status" value="1"/>
</dbReference>
<evidence type="ECO:0000313" key="3">
    <source>
        <dbReference type="EMBL" id="ORX92568.1"/>
    </source>
</evidence>
<dbReference type="InterPro" id="IPR004274">
    <property type="entry name" value="FCP1_dom"/>
</dbReference>
<keyword evidence="1" id="KW-0653">Protein transport</keyword>
<dbReference type="InParanoid" id="A0A1Y1Y3K2"/>
<dbReference type="STRING" id="1314790.A0A1Y1Y3K2"/>
<dbReference type="GO" id="GO:0015031">
    <property type="term" value="P:protein transport"/>
    <property type="evidence" value="ECO:0007669"/>
    <property type="project" value="UniProtKB-KW"/>
</dbReference>
<evidence type="ECO:0000313" key="4">
    <source>
        <dbReference type="Proteomes" id="UP000193498"/>
    </source>
</evidence>
<sequence>MRLNITLTYVSPRYLFTAMIPPLPIGHLSDPEKLRTLPWCSYADTLLNLIDPQREYIKHRFFMDSCVYVEGNYIKDLRILGRDHRYDRQLAYRPPAFSYQIANEIPIKSWYDDPISTSSSNVTIR</sequence>
<dbReference type="OrthoDB" id="277011at2759"/>
<keyword evidence="1" id="KW-0809">Transit peptide</keyword>
<comment type="subcellular location">
    <subcellularLocation>
        <location evidence="1">Mitochondrion inner membrane</location>
        <topology evidence="1">Single-pass membrane protein</topology>
    </subcellularLocation>
</comment>
<dbReference type="Proteomes" id="UP000193498">
    <property type="component" value="Unassembled WGS sequence"/>
</dbReference>
<dbReference type="SUPFAM" id="SSF56784">
    <property type="entry name" value="HAD-like"/>
    <property type="match status" value="1"/>
</dbReference>
<gene>
    <name evidence="3" type="ORF">K493DRAFT_303224</name>
</gene>
<dbReference type="InterPro" id="IPR036412">
    <property type="entry name" value="HAD-like_sf"/>
</dbReference>
<dbReference type="InterPro" id="IPR023214">
    <property type="entry name" value="HAD_sf"/>
</dbReference>
<dbReference type="EMBL" id="MCFE01000269">
    <property type="protein sequence ID" value="ORX92568.1"/>
    <property type="molecule type" value="Genomic_DNA"/>
</dbReference>
<accession>A0A1Y1Y3K2</accession>
<comment type="similarity">
    <text evidence="1">Belongs to the TIM50 family.</text>
</comment>
<dbReference type="GO" id="GO:0005744">
    <property type="term" value="C:TIM23 mitochondrial import inner membrane translocase complex"/>
    <property type="evidence" value="ECO:0007669"/>
    <property type="project" value="UniProtKB-UniRule"/>
</dbReference>
<dbReference type="PANTHER" id="PTHR12210">
    <property type="entry name" value="DULLARD PROTEIN PHOSPHATASE"/>
    <property type="match status" value="1"/>
</dbReference>
<comment type="function">
    <text evidence="1">Essential component of the TIM23 complex, a complex that mediates the translocation of transit peptide-containing proteins across the mitochondrial inner membrane.</text>
</comment>
<feature type="domain" description="FCP1 homology" evidence="2">
    <location>
        <begin position="41"/>
        <end position="114"/>
    </location>
</feature>
<organism evidence="3 4">
    <name type="scientific">Basidiobolus meristosporus CBS 931.73</name>
    <dbReference type="NCBI Taxonomy" id="1314790"/>
    <lineage>
        <taxon>Eukaryota</taxon>
        <taxon>Fungi</taxon>
        <taxon>Fungi incertae sedis</taxon>
        <taxon>Zoopagomycota</taxon>
        <taxon>Entomophthoromycotina</taxon>
        <taxon>Basidiobolomycetes</taxon>
        <taxon>Basidiobolales</taxon>
        <taxon>Basidiobolaceae</taxon>
        <taxon>Basidiobolus</taxon>
    </lineage>
</organism>
<dbReference type="InterPro" id="IPR050365">
    <property type="entry name" value="TIM50"/>
</dbReference>
<reference evidence="3 4" key="1">
    <citation type="submission" date="2016-07" db="EMBL/GenBank/DDBJ databases">
        <title>Pervasive Adenine N6-methylation of Active Genes in Fungi.</title>
        <authorList>
            <consortium name="DOE Joint Genome Institute"/>
            <person name="Mondo S.J."/>
            <person name="Dannebaum R.O."/>
            <person name="Kuo R.C."/>
            <person name="Labutti K."/>
            <person name="Haridas S."/>
            <person name="Kuo A."/>
            <person name="Salamov A."/>
            <person name="Ahrendt S.R."/>
            <person name="Lipzen A."/>
            <person name="Sullivan W."/>
            <person name="Andreopoulos W.B."/>
            <person name="Clum A."/>
            <person name="Lindquist E."/>
            <person name="Daum C."/>
            <person name="Ramamoorthy G.K."/>
            <person name="Gryganskyi A."/>
            <person name="Culley D."/>
            <person name="Magnuson J.K."/>
            <person name="James T.Y."/>
            <person name="O'Malley M.A."/>
            <person name="Stajich J.E."/>
            <person name="Spatafora J.W."/>
            <person name="Visel A."/>
            <person name="Grigoriev I.V."/>
        </authorList>
    </citation>
    <scope>NUCLEOTIDE SEQUENCE [LARGE SCALE GENOMIC DNA]</scope>
    <source>
        <strain evidence="3 4">CBS 931.73</strain>
    </source>
</reference>
<keyword evidence="1" id="KW-0813">Transport</keyword>
<dbReference type="Pfam" id="PF03031">
    <property type="entry name" value="NIF"/>
    <property type="match status" value="1"/>
</dbReference>
<evidence type="ECO:0000259" key="2">
    <source>
        <dbReference type="Pfam" id="PF03031"/>
    </source>
</evidence>
<keyword evidence="4" id="KW-1185">Reference proteome</keyword>
<keyword evidence="1" id="KW-0811">Translocation</keyword>
<protein>
    <recommendedName>
        <fullName evidence="1">Mitochondrial import inner membrane translocase subunit TIM50</fullName>
    </recommendedName>
</protein>
<dbReference type="AlphaFoldDB" id="A0A1Y1Y3K2"/>
<proteinExistence type="inferred from homology"/>
<comment type="caution">
    <text evidence="3">The sequence shown here is derived from an EMBL/GenBank/DDBJ whole genome shotgun (WGS) entry which is preliminary data.</text>
</comment>
<name>A0A1Y1Y3K2_9FUNG</name>
<keyword evidence="1" id="KW-0496">Mitochondrion</keyword>
<comment type="subunit">
    <text evidence="1">Component of the TIM23 complex.</text>
</comment>